<dbReference type="PANTHER" id="PTHR34825">
    <property type="entry name" value="CONSERVED PROTEIN, WITH A WEAK D-GALACTARATE DEHYDRATASE/ALTRONATE HYDROLASE DOMAIN"/>
    <property type="match status" value="1"/>
</dbReference>
<evidence type="ECO:0000313" key="2">
    <source>
        <dbReference type="EMBL" id="HJA84536.1"/>
    </source>
</evidence>
<evidence type="ECO:0000313" key="3">
    <source>
        <dbReference type="Proteomes" id="UP000823860"/>
    </source>
</evidence>
<dbReference type="EMBL" id="DWZE01000136">
    <property type="protein sequence ID" value="HJA84536.1"/>
    <property type="molecule type" value="Genomic_DNA"/>
</dbReference>
<dbReference type="SUPFAM" id="SSF52540">
    <property type="entry name" value="P-loop containing nucleoside triphosphate hydrolases"/>
    <property type="match status" value="1"/>
</dbReference>
<dbReference type="Proteomes" id="UP000823860">
    <property type="component" value="Unassembled WGS sequence"/>
</dbReference>
<dbReference type="InterPro" id="IPR027417">
    <property type="entry name" value="P-loop_NTPase"/>
</dbReference>
<name>A0A9D2HUE4_9BACE</name>
<dbReference type="AlphaFoldDB" id="A0A9D2HUE4"/>
<reference evidence="2" key="1">
    <citation type="journal article" date="2021" name="PeerJ">
        <title>Extensive microbial diversity within the chicken gut microbiome revealed by metagenomics and culture.</title>
        <authorList>
            <person name="Gilroy R."/>
            <person name="Ravi A."/>
            <person name="Getino M."/>
            <person name="Pursley I."/>
            <person name="Horton D.L."/>
            <person name="Alikhan N.F."/>
            <person name="Baker D."/>
            <person name="Gharbi K."/>
            <person name="Hall N."/>
            <person name="Watson M."/>
            <person name="Adriaenssens E.M."/>
            <person name="Foster-Nyarko E."/>
            <person name="Jarju S."/>
            <person name="Secka A."/>
            <person name="Antonio M."/>
            <person name="Oren A."/>
            <person name="Chaudhuri R.R."/>
            <person name="La Ragione R."/>
            <person name="Hildebrand F."/>
            <person name="Pallen M.J."/>
        </authorList>
    </citation>
    <scope>NUCLEOTIDE SEQUENCE</scope>
    <source>
        <strain evidence="2">ChiHecec1B25-7008</strain>
    </source>
</reference>
<evidence type="ECO:0000259" key="1">
    <source>
        <dbReference type="Pfam" id="PF09820"/>
    </source>
</evidence>
<gene>
    <name evidence="2" type="ORF">H9785_11300</name>
</gene>
<dbReference type="PANTHER" id="PTHR34825:SF2">
    <property type="entry name" value="AAA-ATPASE-LIKE DOMAIN-CONTAINING PROTEIN"/>
    <property type="match status" value="1"/>
</dbReference>
<dbReference type="InterPro" id="IPR012547">
    <property type="entry name" value="PDDEXK_9"/>
</dbReference>
<dbReference type="GO" id="GO:0005524">
    <property type="term" value="F:ATP binding"/>
    <property type="evidence" value="ECO:0007669"/>
    <property type="project" value="UniProtKB-KW"/>
</dbReference>
<accession>A0A9D2HUE4</accession>
<dbReference type="Pfam" id="PF09820">
    <property type="entry name" value="AAA-ATPase_like"/>
    <property type="match status" value="1"/>
</dbReference>
<dbReference type="Pfam" id="PF08011">
    <property type="entry name" value="PDDEXK_9"/>
    <property type="match status" value="1"/>
</dbReference>
<proteinExistence type="predicted"/>
<protein>
    <submittedName>
        <fullName evidence="2">ATP-binding protein</fullName>
    </submittedName>
</protein>
<keyword evidence="2" id="KW-0547">Nucleotide-binding</keyword>
<organism evidence="2 3">
    <name type="scientific">Candidatus Bacteroides intestinavium</name>
    <dbReference type="NCBI Taxonomy" id="2838469"/>
    <lineage>
        <taxon>Bacteria</taxon>
        <taxon>Pseudomonadati</taxon>
        <taxon>Bacteroidota</taxon>
        <taxon>Bacteroidia</taxon>
        <taxon>Bacteroidales</taxon>
        <taxon>Bacteroidaceae</taxon>
        <taxon>Bacteroides</taxon>
    </lineage>
</organism>
<reference evidence="2" key="2">
    <citation type="submission" date="2021-04" db="EMBL/GenBank/DDBJ databases">
        <authorList>
            <person name="Gilroy R."/>
        </authorList>
    </citation>
    <scope>NUCLEOTIDE SEQUENCE</scope>
    <source>
        <strain evidence="2">ChiHecec1B25-7008</strain>
    </source>
</reference>
<sequence length="581" mass="67517">MQAAITIPYAIADYAILRERGYYYVDKTRYIPLLERYSAPVFLRPRRFGKSLLVSTLAYYYDVNETGRFSNLFGDTYVGNYPTGEQNRYMVLRFDFSKMVISDNLAGLERNFNDLLCPAIKECVKSPQRYARFFTDFTFNDERNAAKMLSEVINLVNSRKLPPLYILIDEYDNFTNQLLTAFKDPLYEEVTTGESFLRTFFKVIKSGIGEGSIRTCFCTGVLPVTMDDLTSGYNMAEMLTLKPEFVTMLGFDHEEAAAYLRYVMQKYDRRDSSFEEIWTLLLNNYDGYRFLPGAPPLFNSTILTYFFKNFAELGGDIPNELVDENLRTDIGWLKRLTITLENAQEMLDALLIDDELLYSQADLRSKFNKRKFFEKQFYPVSLYYLGMTTLKSNYKMCLPNLTMRSIYVDYYNELHQVHDDARRFAPAYERFTKDGRFEPLVMNYLEEYLGQFPAQVFDKINENFIRCSFYELMSRYLSQCYTFALEMNLPSGRADLVLTGIPGTGFHNDCRVVEFKYFKSKDAISVSGANAPTSEDVKQVNGYARDIHAAFPNYRLRTYVVYLAAGKTCKVWECTDGISCR</sequence>
<keyword evidence="2" id="KW-0067">ATP-binding</keyword>
<dbReference type="InterPro" id="IPR018631">
    <property type="entry name" value="AAA-ATPase-like_dom"/>
</dbReference>
<comment type="caution">
    <text evidence="2">The sequence shown here is derived from an EMBL/GenBank/DDBJ whole genome shotgun (WGS) entry which is preliminary data.</text>
</comment>
<feature type="domain" description="AAA-ATPase-like" evidence="1">
    <location>
        <begin position="8"/>
        <end position="230"/>
    </location>
</feature>